<dbReference type="Proteomes" id="UP001595616">
    <property type="component" value="Unassembled WGS sequence"/>
</dbReference>
<dbReference type="Pfam" id="PF08818">
    <property type="entry name" value="DUF1801"/>
    <property type="match status" value="1"/>
</dbReference>
<keyword evidence="3" id="KW-1185">Reference proteome</keyword>
<dbReference type="SUPFAM" id="SSF159888">
    <property type="entry name" value="YdhG-like"/>
    <property type="match status" value="1"/>
</dbReference>
<dbReference type="InterPro" id="IPR014922">
    <property type="entry name" value="YdhG-like"/>
</dbReference>
<proteinExistence type="predicted"/>
<dbReference type="Gene3D" id="3.90.1150.200">
    <property type="match status" value="1"/>
</dbReference>
<gene>
    <name evidence="2" type="ORF">ACFOOI_18475</name>
</gene>
<protein>
    <submittedName>
        <fullName evidence="2">DUF1801 domain-containing protein</fullName>
    </submittedName>
</protein>
<reference evidence="3" key="1">
    <citation type="journal article" date="2019" name="Int. J. Syst. Evol. Microbiol.">
        <title>The Global Catalogue of Microorganisms (GCM) 10K type strain sequencing project: providing services to taxonomists for standard genome sequencing and annotation.</title>
        <authorList>
            <consortium name="The Broad Institute Genomics Platform"/>
            <consortium name="The Broad Institute Genome Sequencing Center for Infectious Disease"/>
            <person name="Wu L."/>
            <person name="Ma J."/>
        </authorList>
    </citation>
    <scope>NUCLEOTIDE SEQUENCE [LARGE SCALE GENOMIC DNA]</scope>
    <source>
        <strain evidence="3">CECT 7956</strain>
    </source>
</reference>
<sequence>MNAPNPEVDVFFENIKKWKAELEQLRIILRDCGLTEDLKWKQPCYSFKGKNICIIGGFKDFCVLSFFKGVLLQDKAGILVKQGENTQSARIVKITELEQITTLKATLKAYIFEAIEVEKAGIEVPFKSNDELVLVEELQTKLDADVTFKAAFTALTPGRQRAYNLYFSGAKQAKSRLDRIEKYTPKILSGKGINDCTCGHSKRMPTCDGSHKYL</sequence>
<dbReference type="InterPro" id="IPR042216">
    <property type="entry name" value="MitoNEET_CISD"/>
</dbReference>
<name>A0ABV7YZP6_9BACT</name>
<evidence type="ECO:0000259" key="1">
    <source>
        <dbReference type="Pfam" id="PF08818"/>
    </source>
</evidence>
<evidence type="ECO:0000313" key="3">
    <source>
        <dbReference type="Proteomes" id="UP001595616"/>
    </source>
</evidence>
<accession>A0ABV7YZP6</accession>
<dbReference type="PIRSF" id="PIRSF021308">
    <property type="entry name" value="UCP021308"/>
    <property type="match status" value="1"/>
</dbReference>
<dbReference type="Pfam" id="PF13376">
    <property type="entry name" value="OmdA"/>
    <property type="match status" value="1"/>
</dbReference>
<dbReference type="RefSeq" id="WP_379839543.1">
    <property type="nucleotide sequence ID" value="NZ_JBHRYQ010000001.1"/>
</dbReference>
<dbReference type="InterPro" id="IPR016786">
    <property type="entry name" value="YdeI_bac"/>
</dbReference>
<feature type="domain" description="YdhG-like" evidence="1">
    <location>
        <begin position="18"/>
        <end position="115"/>
    </location>
</feature>
<comment type="caution">
    <text evidence="2">The sequence shown here is derived from an EMBL/GenBank/DDBJ whole genome shotgun (WGS) entry which is preliminary data.</text>
</comment>
<dbReference type="Gene3D" id="3.40.5.90">
    <property type="entry name" value="CDGSH iron-sulfur domain, mitoNEET-type"/>
    <property type="match status" value="1"/>
</dbReference>
<evidence type="ECO:0000313" key="2">
    <source>
        <dbReference type="EMBL" id="MFC3812654.1"/>
    </source>
</evidence>
<dbReference type="EMBL" id="JBHRYQ010000001">
    <property type="protein sequence ID" value="MFC3812654.1"/>
    <property type="molecule type" value="Genomic_DNA"/>
</dbReference>
<organism evidence="2 3">
    <name type="scientific">Lacihabitans lacunae</name>
    <dbReference type="NCBI Taxonomy" id="1028214"/>
    <lineage>
        <taxon>Bacteria</taxon>
        <taxon>Pseudomonadati</taxon>
        <taxon>Bacteroidota</taxon>
        <taxon>Cytophagia</taxon>
        <taxon>Cytophagales</taxon>
        <taxon>Leadbetterellaceae</taxon>
        <taxon>Lacihabitans</taxon>
    </lineage>
</organism>